<keyword evidence="3" id="KW-1185">Reference proteome</keyword>
<reference evidence="2 3" key="1">
    <citation type="submission" date="2018-09" db="EMBL/GenBank/DDBJ databases">
        <title>Mesorhizobium carmichaelinearum sp. nov. isolated from Carmichaelinea spp. root nodules in New Zealand.</title>
        <authorList>
            <person name="De Meyer S.E."/>
        </authorList>
    </citation>
    <scope>NUCLEOTIDE SEQUENCE [LARGE SCALE GENOMIC DNA]</scope>
    <source>
        <strain evidence="2 3">ICMP19557</strain>
    </source>
</reference>
<dbReference type="EMBL" id="QZWZ01000055">
    <property type="protein sequence ID" value="RJT28152.1"/>
    <property type="molecule type" value="Genomic_DNA"/>
</dbReference>
<dbReference type="Proteomes" id="UP000272706">
    <property type="component" value="Unassembled WGS sequence"/>
</dbReference>
<protein>
    <submittedName>
        <fullName evidence="2">Uncharacterized protein</fullName>
    </submittedName>
</protein>
<feature type="compositionally biased region" description="Basic residues" evidence="1">
    <location>
        <begin position="1450"/>
        <end position="1460"/>
    </location>
</feature>
<evidence type="ECO:0000313" key="3">
    <source>
        <dbReference type="Proteomes" id="UP000272706"/>
    </source>
</evidence>
<proteinExistence type="predicted"/>
<gene>
    <name evidence="2" type="ORF">D3227_34800</name>
</gene>
<name>A0A3A5K606_9HYPH</name>
<comment type="caution">
    <text evidence="2">The sequence shown here is derived from an EMBL/GenBank/DDBJ whole genome shotgun (WGS) entry which is preliminary data.</text>
</comment>
<sequence length="1460" mass="162748">MSGNFVDLDRRFRIVSREEAKTPSLLFDPRLGGPLSWPDLKNRNRVVVLAEAGSGKSYELKAQWQASVKSDEFACYATVQDLGRSGLMDALGADDLRRFETWKAEAGSICWFFIDSVDEAKDEGVRFETALRKFSKAIAGFEDRARVVISGRFTDWDFIADRNSMDEWLSIPRMPPPPEPSYQDEIRATLQHKAPEKPPEHEDDVSVFLMIGLDEARIRLFAKSAGIGDLDSFMTALDDGNLWHFASRPLDLEWMVDYWHDHGRFGTLAAMLEASIDARLVDPKPARKRNDTLSTAAAKSALERIGAGLLLCGKDAVRVPSESFSATSADNALPLDRLLPDWQSDAMMRLLGRPVFDPATLGRVRLHNDNEGTVRSYFTGRWLAGRLAANCPPQQIDDLLFVDLYGYQLARPDMLATAAWLSIWNPRVAEKLIARNPLALLTLGDPGALPVATRSKAIEGALQDGEHIDRRNVWLEQDSVRRLAHPAFDPLIPTWWTRYGGSRDARHLLLRLIWLGKQAGGLDIARTQAFDTATDTTSQLLAGRALLAVGTPADAVTYADYIVDQAGALARTVVLGALDVLFPKWISIERFFGVIDAIGVTDEGGMATLYPLGQKLGEALPSETDLSAFLAAVLQRIGPINDEHEESVFAGAFASAAVTVAARLLQMHPDSVPDIVVDLVLRLHNDSSYRGRDQEERELERAICSTPGRRRQSFWRAVHVLRDHPWIRNNDISIGHLAMFGWQGQLSRDDVGWLADDATGKEEERDRRLAFSALHAVWRDQGQDPTVAGALEKIGKQDSSLGELLAAWQSPPPEPPERLAMMKRLQATEEKNKIAREKRDSSWIRFIEELRSDPTILDRLHPTTDTTADSRLVDLWRFLSSRIRGRSHYAIDDLSSVEPIFGTEVTEKFATVLINFANAWTPLLPSERPPEEQRKIFSFESMGLAGMALEAARTSNWAQSIDDDRAEKAARYAILELNGFPDYLVRLAEAKPAIVRKVLVAEVNSQLATGDPSEHAILDRLAYGDAKLARLVVPDLEHAMSDEATFPTPLLPKVSDVIIRGLAVATTSLSDLVRGRAAAAQDPKTVAYMLSILAAINADLAIDVLRERFDQFDEQSRMMMCSVLLPRLYADRYHQDMGVAHHISFPKLEELVSLAFDGIRPENDISRPSGEVFSPDWRDSAQDARNAVFNRLESTPGEATHAALIRLSRKEGFAIPPDRLHTLARRHAENDAILAAWRPEDVVMFETAFDRPPSTTADLQLLARRRAERIDHDLRHDRFSQADTVQALPDENAVQRWFADRFESLQGNAYTVVRESHVADEKEPDITLTSRISGVTLPIEIKVIDGMSVTEMEAALETQLCGQYLRHDGARHGILLLVHQKPKSQGWILPGYSGFASLATVLKHLDDKATEIRSRSPDGPQPIVVCIDVSTISPRRKKPGARSETSPKKANVRLKHRVRP</sequence>
<feature type="region of interest" description="Disordered" evidence="1">
    <location>
        <begin position="1434"/>
        <end position="1460"/>
    </location>
</feature>
<evidence type="ECO:0000256" key="1">
    <source>
        <dbReference type="SAM" id="MobiDB-lite"/>
    </source>
</evidence>
<accession>A0A3A5K606</accession>
<evidence type="ECO:0000313" key="2">
    <source>
        <dbReference type="EMBL" id="RJT28152.1"/>
    </source>
</evidence>
<organism evidence="2 3">
    <name type="scientific">Mesorhizobium waimense</name>
    <dbReference type="NCBI Taxonomy" id="1300307"/>
    <lineage>
        <taxon>Bacteria</taxon>
        <taxon>Pseudomonadati</taxon>
        <taxon>Pseudomonadota</taxon>
        <taxon>Alphaproteobacteria</taxon>
        <taxon>Hyphomicrobiales</taxon>
        <taxon>Phyllobacteriaceae</taxon>
        <taxon>Mesorhizobium</taxon>
    </lineage>
</organism>